<evidence type="ECO:0000313" key="9">
    <source>
        <dbReference type="EMBL" id="EMD83540.1"/>
    </source>
</evidence>
<dbReference type="GO" id="GO:0008324">
    <property type="term" value="F:monoatomic cation transmembrane transporter activity"/>
    <property type="evidence" value="ECO:0007669"/>
    <property type="project" value="InterPro"/>
</dbReference>
<feature type="transmembrane region" description="Helical" evidence="7">
    <location>
        <begin position="12"/>
        <end position="33"/>
    </location>
</feature>
<feature type="transmembrane region" description="Helical" evidence="7">
    <location>
        <begin position="582"/>
        <end position="601"/>
    </location>
</feature>
<comment type="caution">
    <text evidence="9">The sequence shown here is derived from an EMBL/GenBank/DDBJ whole genome shotgun (WGS) entry which is preliminary data.</text>
</comment>
<feature type="transmembrane region" description="Helical" evidence="7">
    <location>
        <begin position="69"/>
        <end position="88"/>
    </location>
</feature>
<evidence type="ECO:0000256" key="3">
    <source>
        <dbReference type="ARBA" id="ARBA00022692"/>
    </source>
</evidence>
<dbReference type="OrthoDB" id="9809303at2"/>
<feature type="transmembrane region" description="Helical" evidence="7">
    <location>
        <begin position="414"/>
        <end position="447"/>
    </location>
</feature>
<comment type="subcellular location">
    <subcellularLocation>
        <location evidence="1">Membrane</location>
        <topology evidence="1">Multi-pass membrane protein</topology>
    </subcellularLocation>
</comment>
<feature type="transmembrane region" description="Helical" evidence="7">
    <location>
        <begin position="153"/>
        <end position="173"/>
    </location>
</feature>
<dbReference type="PROSITE" id="PS01271">
    <property type="entry name" value="NA_SULFATE"/>
    <property type="match status" value="1"/>
</dbReference>
<dbReference type="RefSeq" id="WP_008601354.1">
    <property type="nucleotide sequence ID" value="NZ_AMRV01000003.1"/>
</dbReference>
<evidence type="ECO:0000256" key="6">
    <source>
        <dbReference type="ARBA" id="ARBA00023136"/>
    </source>
</evidence>
<keyword evidence="5 7" id="KW-1133">Transmembrane helix</keyword>
<evidence type="ECO:0000313" key="10">
    <source>
        <dbReference type="Proteomes" id="UP000011717"/>
    </source>
</evidence>
<dbReference type="Pfam" id="PF03600">
    <property type="entry name" value="CitMHS"/>
    <property type="match status" value="1"/>
</dbReference>
<feature type="transmembrane region" description="Helical" evidence="7">
    <location>
        <begin position="516"/>
        <end position="534"/>
    </location>
</feature>
<feature type="transmembrane region" description="Helical" evidence="7">
    <location>
        <begin position="541"/>
        <end position="562"/>
    </location>
</feature>
<dbReference type="InterPro" id="IPR051679">
    <property type="entry name" value="DASS-Related_Transporters"/>
</dbReference>
<feature type="transmembrane region" description="Helical" evidence="7">
    <location>
        <begin position="459"/>
        <end position="477"/>
    </location>
</feature>
<keyword evidence="2" id="KW-0813">Transport</keyword>
<dbReference type="PANTHER" id="PTHR43652">
    <property type="entry name" value="BASIC AMINO ACID ANTIPORTER YFCC-RELATED"/>
    <property type="match status" value="1"/>
</dbReference>
<proteinExistence type="predicted"/>
<dbReference type="InterPro" id="IPR006037">
    <property type="entry name" value="RCK_C"/>
</dbReference>
<evidence type="ECO:0000256" key="4">
    <source>
        <dbReference type="ARBA" id="ARBA00022737"/>
    </source>
</evidence>
<feature type="domain" description="RCK C-terminal" evidence="8">
    <location>
        <begin position="225"/>
        <end position="309"/>
    </location>
</feature>
<keyword evidence="3 7" id="KW-0812">Transmembrane</keyword>
<dbReference type="InterPro" id="IPR036721">
    <property type="entry name" value="RCK_C_sf"/>
</dbReference>
<dbReference type="PANTHER" id="PTHR43652:SF2">
    <property type="entry name" value="BASIC AMINO ACID ANTIPORTER YFCC-RELATED"/>
    <property type="match status" value="1"/>
</dbReference>
<dbReference type="GO" id="GO:0005886">
    <property type="term" value="C:plasma membrane"/>
    <property type="evidence" value="ECO:0007669"/>
    <property type="project" value="TreeGrafter"/>
</dbReference>
<accession>M2SDV0</accession>
<feature type="domain" description="RCK C-terminal" evidence="8">
    <location>
        <begin position="311"/>
        <end position="396"/>
    </location>
</feature>
<dbReference type="Proteomes" id="UP000011717">
    <property type="component" value="Unassembled WGS sequence"/>
</dbReference>
<sequence>MQLDAFNTLSAFVDAHSALIGLLVLLAILAGFISERLPPVVIAVAGGAVMLMLGFLTPERLAAVFSNPAPITIAAMFILSGALVRTGVVDAMAAIVSARADKNPRFSMVQLMGGTFTASSLVNNTPVVIVLIPIMKRTARAAGIAARRMLIPLSYISILGGSMTLLGTSTNLLVDGIAQRSGLAAFTIFEPTLVGAVTAIAGILTLSLLGPFLLPGHDTPRDAAAAQEDEQNRRLYITDLVVEEGSRLDGLSTSSVKLLKRDGLSLIAVQRKTRFLRGDQLPVVLDPGDRLILEATETELVSLTRDATLRPGVGTETMLTEPNFISATISPSHPTIGRQLSEIPFLSRLPVRVVGLSRPRHMAGPSLSQVRIRAGDRLLIAADSVAASALRANINLVEVGESQARPFRRLKAPIAILTMLGIIALAAMGAAPIETLAIMGVAIVLLTRCIDAEEAWQSIDGNVLVLIFAMLAVGLGLRNAGTVELIVGWTTPTLLAASPFAVLLIVYALTSALTEVVTNNAVAVLMAPLVIALADPLGADVRALLLTVMFAASASFATPVGYQTNTLVYAAGGYRFTDFLKIGLPMNLIVGLATCTAIYFLY</sequence>
<name>M2SDV0_9SPHN</name>
<dbReference type="SUPFAM" id="SSF116726">
    <property type="entry name" value="TrkA C-terminal domain-like"/>
    <property type="match status" value="2"/>
</dbReference>
<feature type="transmembrane region" description="Helical" evidence="7">
    <location>
        <begin position="193"/>
        <end position="214"/>
    </location>
</feature>
<dbReference type="GO" id="GO:0006813">
    <property type="term" value="P:potassium ion transport"/>
    <property type="evidence" value="ECO:0007669"/>
    <property type="project" value="InterPro"/>
</dbReference>
<evidence type="ECO:0000256" key="7">
    <source>
        <dbReference type="SAM" id="Phobius"/>
    </source>
</evidence>
<keyword evidence="4" id="KW-0677">Repeat</keyword>
<protein>
    <submittedName>
        <fullName evidence="9">TrkA-C</fullName>
    </submittedName>
</protein>
<evidence type="ECO:0000259" key="8">
    <source>
        <dbReference type="PROSITE" id="PS51202"/>
    </source>
</evidence>
<evidence type="ECO:0000256" key="1">
    <source>
        <dbReference type="ARBA" id="ARBA00004141"/>
    </source>
</evidence>
<gene>
    <name evidence="9" type="ORF">C725_1441</name>
</gene>
<dbReference type="Gene3D" id="3.30.70.1450">
    <property type="entry name" value="Regulator of K+ conductance, C-terminal domain"/>
    <property type="match status" value="2"/>
</dbReference>
<dbReference type="PATRIC" id="fig|1234595.3.peg.1443"/>
<keyword evidence="6 7" id="KW-0472">Membrane</keyword>
<dbReference type="InterPro" id="IPR004680">
    <property type="entry name" value="Cit_transptr-like_dom"/>
</dbReference>
<feature type="transmembrane region" description="Helical" evidence="7">
    <location>
        <begin position="108"/>
        <end position="132"/>
    </location>
</feature>
<dbReference type="Pfam" id="PF02080">
    <property type="entry name" value="TrkA_C"/>
    <property type="match status" value="1"/>
</dbReference>
<reference evidence="9 10" key="1">
    <citation type="journal article" date="2013" name="Genome Announc.">
        <title>Draft Genome Sequence of Strain JLT2015T, Belonging to the Family Sphingomonadaceae of the Alphaproteobacteria.</title>
        <authorList>
            <person name="Tang K."/>
            <person name="Liu K."/>
            <person name="Li S."/>
            <person name="Jiao N."/>
        </authorList>
    </citation>
    <scope>NUCLEOTIDE SEQUENCE [LARGE SCALE GENOMIC DNA]</scope>
    <source>
        <strain evidence="9 10">JLT2015</strain>
    </source>
</reference>
<feature type="transmembrane region" description="Helical" evidence="7">
    <location>
        <begin position="39"/>
        <end position="57"/>
    </location>
</feature>
<organism evidence="9 10">
    <name type="scientific">Pacificimonas flava</name>
    <dbReference type="NCBI Taxonomy" id="1234595"/>
    <lineage>
        <taxon>Bacteria</taxon>
        <taxon>Pseudomonadati</taxon>
        <taxon>Pseudomonadota</taxon>
        <taxon>Alphaproteobacteria</taxon>
        <taxon>Sphingomonadales</taxon>
        <taxon>Sphingosinicellaceae</taxon>
        <taxon>Pacificimonas</taxon>
    </lineage>
</organism>
<keyword evidence="10" id="KW-1185">Reference proteome</keyword>
<dbReference type="EMBL" id="AMRV01000003">
    <property type="protein sequence ID" value="EMD83540.1"/>
    <property type="molecule type" value="Genomic_DNA"/>
</dbReference>
<dbReference type="AlphaFoldDB" id="M2SDV0"/>
<evidence type="ECO:0000256" key="5">
    <source>
        <dbReference type="ARBA" id="ARBA00022989"/>
    </source>
</evidence>
<dbReference type="PROSITE" id="PS51202">
    <property type="entry name" value="RCK_C"/>
    <property type="match status" value="2"/>
</dbReference>
<feature type="transmembrane region" description="Helical" evidence="7">
    <location>
        <begin position="489"/>
        <end position="510"/>
    </location>
</feature>
<evidence type="ECO:0000256" key="2">
    <source>
        <dbReference type="ARBA" id="ARBA00022448"/>
    </source>
</evidence>
<dbReference type="InterPro" id="IPR031312">
    <property type="entry name" value="Na/sul_symport_CS"/>
</dbReference>